<evidence type="ECO:0000313" key="2">
    <source>
        <dbReference type="EMBL" id="TNN44152.1"/>
    </source>
</evidence>
<dbReference type="Proteomes" id="UP000314294">
    <property type="component" value="Unassembled WGS sequence"/>
</dbReference>
<feature type="compositionally biased region" description="Polar residues" evidence="1">
    <location>
        <begin position="1"/>
        <end position="18"/>
    </location>
</feature>
<dbReference type="AlphaFoldDB" id="A0A4Z2FUZ8"/>
<comment type="caution">
    <text evidence="2">The sequence shown here is derived from an EMBL/GenBank/DDBJ whole genome shotgun (WGS) entry which is preliminary data.</text>
</comment>
<evidence type="ECO:0000313" key="3">
    <source>
        <dbReference type="Proteomes" id="UP000314294"/>
    </source>
</evidence>
<name>A0A4Z2FUZ8_9TELE</name>
<evidence type="ECO:0000256" key="1">
    <source>
        <dbReference type="SAM" id="MobiDB-lite"/>
    </source>
</evidence>
<sequence length="63" mass="6722">MTLRPENSVSAITRTLTGASGGTPRVSPDPLTSSRLKWASLSPSEHKERAANHSPPSDCHRGQ</sequence>
<feature type="region of interest" description="Disordered" evidence="1">
    <location>
        <begin position="1"/>
        <end position="63"/>
    </location>
</feature>
<organism evidence="2 3">
    <name type="scientific">Liparis tanakae</name>
    <name type="common">Tanaka's snailfish</name>
    <dbReference type="NCBI Taxonomy" id="230148"/>
    <lineage>
        <taxon>Eukaryota</taxon>
        <taxon>Metazoa</taxon>
        <taxon>Chordata</taxon>
        <taxon>Craniata</taxon>
        <taxon>Vertebrata</taxon>
        <taxon>Euteleostomi</taxon>
        <taxon>Actinopterygii</taxon>
        <taxon>Neopterygii</taxon>
        <taxon>Teleostei</taxon>
        <taxon>Neoteleostei</taxon>
        <taxon>Acanthomorphata</taxon>
        <taxon>Eupercaria</taxon>
        <taxon>Perciformes</taxon>
        <taxon>Cottioidei</taxon>
        <taxon>Cottales</taxon>
        <taxon>Liparidae</taxon>
        <taxon>Liparis</taxon>
    </lineage>
</organism>
<accession>A0A4Z2FUZ8</accession>
<reference evidence="2 3" key="1">
    <citation type="submission" date="2019-03" db="EMBL/GenBank/DDBJ databases">
        <title>First draft genome of Liparis tanakae, snailfish: a comprehensive survey of snailfish specific genes.</title>
        <authorList>
            <person name="Kim W."/>
            <person name="Song I."/>
            <person name="Jeong J.-H."/>
            <person name="Kim D."/>
            <person name="Kim S."/>
            <person name="Ryu S."/>
            <person name="Song J.Y."/>
            <person name="Lee S.K."/>
        </authorList>
    </citation>
    <scope>NUCLEOTIDE SEQUENCE [LARGE SCALE GENOMIC DNA]</scope>
    <source>
        <tissue evidence="2">Muscle</tissue>
    </source>
</reference>
<proteinExistence type="predicted"/>
<gene>
    <name evidence="2" type="ORF">EYF80_045632</name>
</gene>
<keyword evidence="3" id="KW-1185">Reference proteome</keyword>
<protein>
    <submittedName>
        <fullName evidence="2">Uncharacterized protein</fullName>
    </submittedName>
</protein>
<dbReference type="EMBL" id="SRLO01000920">
    <property type="protein sequence ID" value="TNN44152.1"/>
    <property type="molecule type" value="Genomic_DNA"/>
</dbReference>